<dbReference type="OrthoDB" id="6053542at2"/>
<keyword evidence="1" id="KW-0472">Membrane</keyword>
<keyword evidence="1" id="KW-0812">Transmembrane</keyword>
<dbReference type="AlphaFoldDB" id="A0A2S7X3C9"/>
<sequence length="80" mass="8755">MTLCLKLNPDNTLSVTADSIETCTDYLLISKVDYSFWFDAISVSPASITAAITFGIFVVVGMGFLMTYPIGIAKKLIRKI</sequence>
<reference evidence="2 3" key="1">
    <citation type="submission" date="2016-12" db="EMBL/GenBank/DDBJ databases">
        <title>Diversity of luminous bacteria.</title>
        <authorList>
            <person name="Yoshizawa S."/>
            <person name="Kogure K."/>
        </authorList>
    </citation>
    <scope>NUCLEOTIDE SEQUENCE [LARGE SCALE GENOMIC DNA]</scope>
    <source>
        <strain evidence="2 3">ATCC 33715</strain>
    </source>
</reference>
<name>A0A2S7X3C9_9GAMM</name>
<organism evidence="2 3">
    <name type="scientific">Aliivibrio sifiae</name>
    <dbReference type="NCBI Taxonomy" id="566293"/>
    <lineage>
        <taxon>Bacteria</taxon>
        <taxon>Pseudomonadati</taxon>
        <taxon>Pseudomonadota</taxon>
        <taxon>Gammaproteobacteria</taxon>
        <taxon>Vibrionales</taxon>
        <taxon>Vibrionaceae</taxon>
        <taxon>Aliivibrio</taxon>
    </lineage>
</organism>
<keyword evidence="1" id="KW-1133">Transmembrane helix</keyword>
<accession>A0A2S7X3C9</accession>
<feature type="transmembrane region" description="Helical" evidence="1">
    <location>
        <begin position="46"/>
        <end position="70"/>
    </location>
</feature>
<dbReference type="RefSeq" id="WP_061030444.1">
    <property type="nucleotide sequence ID" value="NZ_CAWNRT010000002.1"/>
</dbReference>
<dbReference type="Proteomes" id="UP000239263">
    <property type="component" value="Unassembled WGS sequence"/>
</dbReference>
<gene>
    <name evidence="2" type="ORF">BTO22_13960</name>
</gene>
<evidence type="ECO:0000256" key="1">
    <source>
        <dbReference type="SAM" id="Phobius"/>
    </source>
</evidence>
<dbReference type="EMBL" id="MSCO01000002">
    <property type="protein sequence ID" value="PQJ84615.1"/>
    <property type="molecule type" value="Genomic_DNA"/>
</dbReference>
<evidence type="ECO:0000313" key="2">
    <source>
        <dbReference type="EMBL" id="PQJ84615.1"/>
    </source>
</evidence>
<evidence type="ECO:0000313" key="3">
    <source>
        <dbReference type="Proteomes" id="UP000239263"/>
    </source>
</evidence>
<protein>
    <submittedName>
        <fullName evidence="2">Uncharacterized protein</fullName>
    </submittedName>
</protein>
<proteinExistence type="predicted"/>
<comment type="caution">
    <text evidence="2">The sequence shown here is derived from an EMBL/GenBank/DDBJ whole genome shotgun (WGS) entry which is preliminary data.</text>
</comment>